<dbReference type="CDD" id="cd00110">
    <property type="entry name" value="LamG"/>
    <property type="match status" value="2"/>
</dbReference>
<dbReference type="GO" id="GO:0007166">
    <property type="term" value="P:cell surface receptor signaling pathway"/>
    <property type="evidence" value="ECO:0007669"/>
    <property type="project" value="InterPro"/>
</dbReference>
<feature type="disulfide bond" evidence="16">
    <location>
        <begin position="805"/>
        <end position="814"/>
    </location>
</feature>
<dbReference type="InterPro" id="IPR001791">
    <property type="entry name" value="Laminin_G"/>
</dbReference>
<evidence type="ECO:0000256" key="2">
    <source>
        <dbReference type="ARBA" id="ARBA00022473"/>
    </source>
</evidence>
<dbReference type="SUPFAM" id="SSF49899">
    <property type="entry name" value="Concanavalin A-like lectins/glucanases"/>
    <property type="match status" value="2"/>
</dbReference>
<dbReference type="PRINTS" id="PR00249">
    <property type="entry name" value="GPCRSECRETIN"/>
</dbReference>
<reference evidence="26" key="1">
    <citation type="submission" date="2011-05" db="EMBL/GenBank/DDBJ databases">
        <authorList>
            <person name="Richards S.R."/>
            <person name="Qu J."/>
            <person name="Jiang H."/>
            <person name="Jhangiani S.N."/>
            <person name="Agravi P."/>
            <person name="Goodspeed R."/>
            <person name="Gross S."/>
            <person name="Mandapat C."/>
            <person name="Jackson L."/>
            <person name="Mathew T."/>
            <person name="Pu L."/>
            <person name="Thornton R."/>
            <person name="Saada N."/>
            <person name="Wilczek-Boney K.B."/>
            <person name="Lee S."/>
            <person name="Kovar C."/>
            <person name="Wu Y."/>
            <person name="Scherer S.E."/>
            <person name="Worley K.C."/>
            <person name="Muzny D.M."/>
            <person name="Gibbs R."/>
        </authorList>
    </citation>
    <scope>NUCLEOTIDE SEQUENCE</scope>
    <source>
        <strain evidence="26">Brora</strain>
    </source>
</reference>
<evidence type="ECO:0000259" key="22">
    <source>
        <dbReference type="PROSITE" id="PS50221"/>
    </source>
</evidence>
<keyword evidence="26" id="KW-1185">Reference proteome</keyword>
<keyword evidence="13" id="KW-0807">Transducer</keyword>
<feature type="domain" description="EGF-like" evidence="20">
    <location>
        <begin position="654"/>
        <end position="687"/>
    </location>
</feature>
<feature type="compositionally biased region" description="Low complexity" evidence="17">
    <location>
        <begin position="1551"/>
        <end position="1564"/>
    </location>
</feature>
<organism evidence="25 26">
    <name type="scientific">Strigamia maritima</name>
    <name type="common">European centipede</name>
    <name type="synonym">Geophilus maritimus</name>
    <dbReference type="NCBI Taxonomy" id="126957"/>
    <lineage>
        <taxon>Eukaryota</taxon>
        <taxon>Metazoa</taxon>
        <taxon>Ecdysozoa</taxon>
        <taxon>Arthropoda</taxon>
        <taxon>Myriapoda</taxon>
        <taxon>Chilopoda</taxon>
        <taxon>Pleurostigmophora</taxon>
        <taxon>Geophilomorpha</taxon>
        <taxon>Linotaeniidae</taxon>
        <taxon>Strigamia</taxon>
    </lineage>
</organism>
<dbReference type="CDD" id="cd00055">
    <property type="entry name" value="EGF_Lam"/>
    <property type="match status" value="1"/>
</dbReference>
<keyword evidence="11" id="KW-0675">Receptor</keyword>
<feature type="compositionally biased region" description="Basic and acidic residues" evidence="17">
    <location>
        <begin position="1605"/>
        <end position="1615"/>
    </location>
</feature>
<feature type="domain" description="Laminin G" evidence="19">
    <location>
        <begin position="487"/>
        <end position="652"/>
    </location>
</feature>
<dbReference type="SMART" id="SM00282">
    <property type="entry name" value="LamG"/>
    <property type="match status" value="2"/>
</dbReference>
<dbReference type="GO" id="GO:0007155">
    <property type="term" value="P:cell adhesion"/>
    <property type="evidence" value="ECO:0007669"/>
    <property type="project" value="UniProtKB-ARBA"/>
</dbReference>
<dbReference type="Pfam" id="PF02793">
    <property type="entry name" value="HRM"/>
    <property type="match status" value="1"/>
</dbReference>
<feature type="transmembrane region" description="Helical" evidence="18">
    <location>
        <begin position="1360"/>
        <end position="1380"/>
    </location>
</feature>
<evidence type="ECO:0008006" key="27">
    <source>
        <dbReference type="Google" id="ProtNLM"/>
    </source>
</evidence>
<dbReference type="Pfam" id="PF00002">
    <property type="entry name" value="7tm_2"/>
    <property type="match status" value="1"/>
</dbReference>
<dbReference type="GO" id="GO:0005886">
    <property type="term" value="C:plasma membrane"/>
    <property type="evidence" value="ECO:0007669"/>
    <property type="project" value="UniProtKB-SubCell"/>
</dbReference>
<dbReference type="PROSITE" id="PS50026">
    <property type="entry name" value="EGF_3"/>
    <property type="match status" value="4"/>
</dbReference>
<feature type="domain" description="Laminin G" evidence="19">
    <location>
        <begin position="246"/>
        <end position="444"/>
    </location>
</feature>
<dbReference type="InterPro" id="IPR013320">
    <property type="entry name" value="ConA-like_dom_sf"/>
</dbReference>
<feature type="transmembrane region" description="Helical" evidence="18">
    <location>
        <begin position="1254"/>
        <end position="1280"/>
    </location>
</feature>
<evidence type="ECO:0000256" key="1">
    <source>
        <dbReference type="ARBA" id="ARBA00004651"/>
    </source>
</evidence>
<keyword evidence="10 15" id="KW-1015">Disulfide bond</keyword>
<dbReference type="Pfam" id="PF00008">
    <property type="entry name" value="EGF"/>
    <property type="match status" value="2"/>
</dbReference>
<dbReference type="PROSITE" id="PS01186">
    <property type="entry name" value="EGF_2"/>
    <property type="match status" value="2"/>
</dbReference>
<dbReference type="FunFam" id="4.10.1240.10:FF:000021">
    <property type="entry name" value="Cadherin EGF LAG seven-pass G-type receptor"/>
    <property type="match status" value="1"/>
</dbReference>
<dbReference type="Gene3D" id="1.20.1070.10">
    <property type="entry name" value="Rhodopsin 7-helix transmembrane proteins"/>
    <property type="match status" value="1"/>
</dbReference>
<evidence type="ECO:0000256" key="15">
    <source>
        <dbReference type="PROSITE-ProRule" id="PRU00076"/>
    </source>
</evidence>
<reference evidence="25" key="2">
    <citation type="submission" date="2015-02" db="UniProtKB">
        <authorList>
            <consortium name="EnsemblMetazoa"/>
        </authorList>
    </citation>
    <scope>IDENTIFICATION</scope>
</reference>
<sequence>MLYNSVTVRLNEMSQEGFLSPLYNFFIEGLAAILQCRKENIYIFNILDDTDVDARILNVSFSVKKSDNPDDYFYSPQYLMEKVYLNRAILAKLSTVKVLPFDDNLCVREPCPYFEECMSVLKFGNASGFISSNTILFRPIYPVNTFACTCPLGFTGMQKHYLCDSEVNLCYSNPCGQNGTCVQREGGYTCVCKEGFTGKNCEVDMNDGSCSVNVCRGNSNCAKLIQGGFICENCQFYSFNTRLCELTARRFVQGSFLTFPALRQRHRLNIKLSFATRSKNALLLYNGRYNEKHDFIALEIMNGDLQFSFSLGTEVSRVKTSIPNGVSDGEWHTLQILYYNRTATLSLDECDSIVAIMFGHELGDYNCANVTTHILEPRCSDPTSTCHRFLDLTGPLQLGGLPSVPSDFQVIHQDYDGCLKDFYIDNQFVDLNAHVADNGTMTGCPERRQFCVHHPCKNGGTCREVWGRFLCNCPKGYGGKDCSEGIEPQKYFIGQSFLIFHSNVRVIQLPWSTNLSFRTWQVDSLLMRIQIGQSGEAVLELVNGHVRYRVNAEWLVLDQVKISDGQWHNVEVKWTTDGVWLTLDYGNYEKVGVFDSQVAGQYLGKVVVGGIESSEPNNNPLNFKGCLKDIRVGNRTSSWLRPVDEKNVQEGCPVVNSCLSNPCPMSSKCVDIFGVPKCTCLPGYFGDHCTDICRHNPCLNGGTCRRTKTKSGYTCYCNAQHGGTHCQEEVNQYCPTNWYGAPICGPCKCEVDRGYDADCNKTTGECYCKENHYRPVDDEICYDCNCYLTGSFSKQCNSITGQCKCRSGVIGRRCHSCSNPFAEVTLRGCEVIYDACPRSFSNGIWWERTYFGKKAIQNCPNKLQGKAERFCDAENGWEETNLFNCTSSAFADLRDLLDNLENKQLDMNTYLSVKISQDLLASTESTENLHGDDLFVTIRLITMVLTYESSQEGLNLTHMQDKDFIQNIVKTTSRILLVKYKEYWDQLYELNGGAVNLVLQKFEEYGKVLANSQKDTFTRPFEITSENMVFGLDTISLMEIRGISLQNSVPSTHHPSFIDFSFPSDDQPSIVMPKYTNYPQKYNSTGSDVSVVIPLSVLGIKYKTTPGVYSGESAKDSAVVSYTIYKTLGDLLPRKYHSDVRIRWGTGLAVATPIVSLNVKGAKKSSHSLPKSIRLAFKLVNKHHQMNPQCVYWKEDSSRQGRWAIEGCETLIIVDRTLNSTAVNCTCNHLSSFAVLIDLKDEEFVVKETVAESVVSYTCVISSLVLLFVAFIVFCALHGLQTNSNTIHKNMTICIFVTELVFLVALKLRSDLIHKEFPCKIIAIFLHYFFLCEFSWVLLEAVHLYRMLTELRDINHGQMRFYYTLGYGIPAIIVGLSVGVRADGYGNHIFCWLSIYETVIWSLVGPICCYVVINLLVFVLAIRASLQLKDEVEDFGSLRVLLWLGIALLPLMGAAWILAMLAVNENVDLLYYFFEIFSLLQGLYVFLGYCVFNEKVRLQTVRTFRRLMGKKLPYEDNEVRNVNSGPNKKSALAYHNRSFDVLHRTIGISTSSTTSRSTCKTSSSPYHTDSHFRNTSTSTPSNSFSHFGGKPVEPRSHLKNKRHKFDGDQRFTSKN</sequence>
<dbReference type="Gene3D" id="2.60.220.50">
    <property type="match status" value="1"/>
</dbReference>
<dbReference type="SMART" id="SM00303">
    <property type="entry name" value="GPS"/>
    <property type="match status" value="1"/>
</dbReference>
<dbReference type="EMBL" id="JH430667">
    <property type="status" value="NOT_ANNOTATED_CDS"/>
    <property type="molecule type" value="Genomic_DNA"/>
</dbReference>
<evidence type="ECO:0000259" key="20">
    <source>
        <dbReference type="PROSITE" id="PS50026"/>
    </source>
</evidence>
<feature type="domain" description="EGF-like" evidence="20">
    <location>
        <begin position="690"/>
        <end position="727"/>
    </location>
</feature>
<name>T1IKX4_STRMM</name>
<evidence type="ECO:0000256" key="12">
    <source>
        <dbReference type="ARBA" id="ARBA00023180"/>
    </source>
</evidence>
<dbReference type="InterPro" id="IPR001881">
    <property type="entry name" value="EGF-like_Ca-bd_dom"/>
</dbReference>
<dbReference type="InterPro" id="IPR001879">
    <property type="entry name" value="GPCR_2_extracellular_dom"/>
</dbReference>
<evidence type="ECO:0000256" key="4">
    <source>
        <dbReference type="ARBA" id="ARBA00022692"/>
    </source>
</evidence>
<evidence type="ECO:0000256" key="7">
    <source>
        <dbReference type="ARBA" id="ARBA00022989"/>
    </source>
</evidence>
<dbReference type="InterPro" id="IPR000742">
    <property type="entry name" value="EGF"/>
</dbReference>
<dbReference type="InterPro" id="IPR000832">
    <property type="entry name" value="GPCR_2_secretin-like"/>
</dbReference>
<evidence type="ECO:0000256" key="8">
    <source>
        <dbReference type="ARBA" id="ARBA00023040"/>
    </source>
</evidence>
<feature type="disulfide bond" evidence="16">
    <location>
        <begin position="786"/>
        <end position="803"/>
    </location>
</feature>
<dbReference type="PANTHER" id="PTHR12011:SF471">
    <property type="entry name" value="G-PROTEIN COUPLED RECEPTORS FAMILY 2 PROFILE 2 DOMAIN-CONTAINING PROTEIN"/>
    <property type="match status" value="1"/>
</dbReference>
<protein>
    <recommendedName>
        <fullName evidence="27">Cadherin EGF LAG seven-pass G-type receptor 1</fullName>
    </recommendedName>
</protein>
<comment type="subcellular location">
    <subcellularLocation>
        <location evidence="1">Cell membrane</location>
        <topology evidence="1">Multi-pass membrane protein</topology>
    </subcellularLocation>
</comment>
<dbReference type="PROSITE" id="PS50027">
    <property type="entry name" value="EGF_LAM_2"/>
    <property type="match status" value="1"/>
</dbReference>
<keyword evidence="3" id="KW-1003">Cell membrane</keyword>
<keyword evidence="15" id="KW-0245">EGF-like domain</keyword>
<dbReference type="CDD" id="cd15441">
    <property type="entry name" value="7tmB2_CELSR_Adhesion_IV"/>
    <property type="match status" value="1"/>
</dbReference>
<proteinExistence type="predicted"/>
<keyword evidence="4 18" id="KW-0812">Transmembrane</keyword>
<feature type="disulfide bond" evidence="15">
    <location>
        <begin position="473"/>
        <end position="482"/>
    </location>
</feature>
<keyword evidence="2" id="KW-0217">Developmental protein</keyword>
<feature type="transmembrane region" description="Helical" evidence="18">
    <location>
        <begin position="1321"/>
        <end position="1339"/>
    </location>
</feature>
<dbReference type="Gene3D" id="2.60.120.200">
    <property type="match status" value="2"/>
</dbReference>
<dbReference type="PROSITE" id="PS00022">
    <property type="entry name" value="EGF_1"/>
    <property type="match status" value="3"/>
</dbReference>
<comment type="caution">
    <text evidence="15">Lacks conserved residue(s) required for the propagation of feature annotation.</text>
</comment>
<feature type="domain" description="G-protein coupled receptors family 2 profile 2" evidence="24">
    <location>
        <begin position="1252"/>
        <end position="1493"/>
    </location>
</feature>
<evidence type="ECO:0000259" key="19">
    <source>
        <dbReference type="PROSITE" id="PS50025"/>
    </source>
</evidence>
<keyword evidence="9 18" id="KW-0472">Membrane</keyword>
<evidence type="ECO:0000313" key="26">
    <source>
        <dbReference type="Proteomes" id="UP000014500"/>
    </source>
</evidence>
<dbReference type="InterPro" id="IPR046338">
    <property type="entry name" value="GAIN_dom_sf"/>
</dbReference>
<feature type="domain" description="Laminin EGF-like" evidence="21">
    <location>
        <begin position="784"/>
        <end position="831"/>
    </location>
</feature>
<evidence type="ECO:0000256" key="16">
    <source>
        <dbReference type="PROSITE-ProRule" id="PRU00460"/>
    </source>
</evidence>
<dbReference type="InterPro" id="IPR032471">
    <property type="entry name" value="AGRL2-4_GAIN_subdom_A"/>
</dbReference>
<feature type="region of interest" description="Disordered" evidence="17">
    <location>
        <begin position="1551"/>
        <end position="1615"/>
    </location>
</feature>
<feature type="domain" description="GAIN-B" evidence="22">
    <location>
        <begin position="1068"/>
        <end position="1243"/>
    </location>
</feature>
<dbReference type="PROSITE" id="PS50261">
    <property type="entry name" value="G_PROTEIN_RECEP_F2_4"/>
    <property type="match status" value="1"/>
</dbReference>
<feature type="domain" description="G-protein coupled receptors family 2 profile 1" evidence="23">
    <location>
        <begin position="816"/>
        <end position="889"/>
    </location>
</feature>
<dbReference type="GO" id="GO:0007189">
    <property type="term" value="P:adenylate cyclase-activating G protein-coupled receptor signaling pathway"/>
    <property type="evidence" value="ECO:0007669"/>
    <property type="project" value="TreeGrafter"/>
</dbReference>
<dbReference type="FunFam" id="2.10.25.10:FF:000089">
    <property type="entry name" value="Cadherin EGF LAG seven-pass G-type receptor 3"/>
    <property type="match status" value="1"/>
</dbReference>
<evidence type="ECO:0000313" key="25">
    <source>
        <dbReference type="EnsemblMetazoa" id="SMAR001588-PA"/>
    </source>
</evidence>
<dbReference type="Pfam" id="PF01825">
    <property type="entry name" value="GPS"/>
    <property type="match status" value="1"/>
</dbReference>
<evidence type="ECO:0000256" key="11">
    <source>
        <dbReference type="ARBA" id="ARBA00023170"/>
    </source>
</evidence>
<dbReference type="SMART" id="SM00008">
    <property type="entry name" value="HormR"/>
    <property type="match status" value="1"/>
</dbReference>
<dbReference type="InterPro" id="IPR017981">
    <property type="entry name" value="GPCR_2-like_7TM"/>
</dbReference>
<feature type="transmembrane region" description="Helical" evidence="18">
    <location>
        <begin position="1400"/>
        <end position="1421"/>
    </location>
</feature>
<evidence type="ECO:0000256" key="18">
    <source>
        <dbReference type="SAM" id="Phobius"/>
    </source>
</evidence>
<feature type="compositionally biased region" description="Low complexity" evidence="17">
    <location>
        <begin position="1574"/>
        <end position="1585"/>
    </location>
</feature>
<keyword evidence="8" id="KW-0297">G-protein coupled receptor</keyword>
<dbReference type="Pfam" id="PF00053">
    <property type="entry name" value="EGF_laminin"/>
    <property type="match status" value="1"/>
</dbReference>
<dbReference type="FunFam" id="1.20.1070.10:FF:000202">
    <property type="entry name" value="Cadherin EGF LAG seven-pass G-type receptor"/>
    <property type="match status" value="1"/>
</dbReference>
<dbReference type="InterPro" id="IPR057244">
    <property type="entry name" value="GAIN_B"/>
</dbReference>
<feature type="transmembrane region" description="Helical" evidence="18">
    <location>
        <begin position="1469"/>
        <end position="1492"/>
    </location>
</feature>
<dbReference type="InterPro" id="IPR036445">
    <property type="entry name" value="GPCR_2_extracell_dom_sf"/>
</dbReference>
<dbReference type="PROSITE" id="PS01248">
    <property type="entry name" value="EGF_LAM_1"/>
    <property type="match status" value="1"/>
</dbReference>
<dbReference type="FunFam" id="2.10.25.10:FF:000011">
    <property type="entry name" value="Cadherin EGF LAG seven-pass G-type receptor"/>
    <property type="match status" value="1"/>
</dbReference>
<dbReference type="GO" id="GO:0048513">
    <property type="term" value="P:animal organ development"/>
    <property type="evidence" value="ECO:0007669"/>
    <property type="project" value="UniProtKB-ARBA"/>
</dbReference>
<dbReference type="Gene3D" id="2.170.300.10">
    <property type="entry name" value="Tie2 ligand-binding domain superfamily"/>
    <property type="match status" value="1"/>
</dbReference>
<dbReference type="OMA" id="CQNWAEC"/>
<dbReference type="SMART" id="SM00179">
    <property type="entry name" value="EGF_CA"/>
    <property type="match status" value="4"/>
</dbReference>
<dbReference type="SUPFAM" id="SSF111418">
    <property type="entry name" value="Hormone receptor domain"/>
    <property type="match status" value="1"/>
</dbReference>
<dbReference type="SMART" id="SM00181">
    <property type="entry name" value="EGF"/>
    <property type="match status" value="5"/>
</dbReference>
<dbReference type="InterPro" id="IPR002049">
    <property type="entry name" value="LE_dom"/>
</dbReference>
<dbReference type="InterPro" id="IPR000203">
    <property type="entry name" value="GPS"/>
</dbReference>
<dbReference type="SUPFAM" id="SSF57196">
    <property type="entry name" value="EGF/Laminin"/>
    <property type="match status" value="4"/>
</dbReference>
<feature type="transmembrane region" description="Helical" evidence="18">
    <location>
        <begin position="1292"/>
        <end position="1309"/>
    </location>
</feature>
<accession>T1IKX4</accession>
<dbReference type="GO" id="GO:0048468">
    <property type="term" value="P:cell development"/>
    <property type="evidence" value="ECO:0007669"/>
    <property type="project" value="UniProtKB-ARBA"/>
</dbReference>
<keyword evidence="14 16" id="KW-0424">Laminin EGF-like domain</keyword>
<feature type="transmembrane region" description="Helical" evidence="18">
    <location>
        <begin position="1441"/>
        <end position="1463"/>
    </location>
</feature>
<dbReference type="Pfam" id="PF16489">
    <property type="entry name" value="GAIN"/>
    <property type="match status" value="1"/>
</dbReference>
<dbReference type="Proteomes" id="UP000014500">
    <property type="component" value="Unassembled WGS sequence"/>
</dbReference>
<evidence type="ECO:0000256" key="17">
    <source>
        <dbReference type="SAM" id="MobiDB-lite"/>
    </source>
</evidence>
<dbReference type="HOGENOM" id="CLU_002403_0_0_1"/>
<dbReference type="PROSITE" id="PS50221">
    <property type="entry name" value="GAIN_B"/>
    <property type="match status" value="1"/>
</dbReference>
<evidence type="ECO:0000256" key="3">
    <source>
        <dbReference type="ARBA" id="ARBA00022475"/>
    </source>
</evidence>
<feature type="disulfide bond" evidence="15">
    <location>
        <begin position="698"/>
        <end position="715"/>
    </location>
</feature>
<dbReference type="CDD" id="cd00054">
    <property type="entry name" value="EGF_CA"/>
    <property type="match status" value="4"/>
</dbReference>
<dbReference type="PROSITE" id="PS50025">
    <property type="entry name" value="LAM_G_DOMAIN"/>
    <property type="match status" value="2"/>
</dbReference>
<feature type="disulfide bond" evidence="15">
    <location>
        <begin position="192"/>
        <end position="201"/>
    </location>
</feature>
<dbReference type="STRING" id="126957.T1IKX4"/>
<evidence type="ECO:0000259" key="21">
    <source>
        <dbReference type="PROSITE" id="PS50027"/>
    </source>
</evidence>
<dbReference type="GO" id="GO:0004930">
    <property type="term" value="F:G protein-coupled receptor activity"/>
    <property type="evidence" value="ECO:0007669"/>
    <property type="project" value="UniProtKB-KW"/>
</dbReference>
<dbReference type="GO" id="GO:0005509">
    <property type="term" value="F:calcium ion binding"/>
    <property type="evidence" value="ECO:0007669"/>
    <property type="project" value="InterPro"/>
</dbReference>
<dbReference type="Gene3D" id="2.10.25.10">
    <property type="entry name" value="Laminin"/>
    <property type="match status" value="4"/>
</dbReference>
<dbReference type="Gene3D" id="4.10.1240.10">
    <property type="entry name" value="GPCR, family 2, extracellular hormone receptor domain"/>
    <property type="match status" value="1"/>
</dbReference>
<feature type="domain" description="EGF-like" evidence="20">
    <location>
        <begin position="166"/>
        <end position="202"/>
    </location>
</feature>
<keyword evidence="6" id="KW-0677">Repeat</keyword>
<dbReference type="PANTHER" id="PTHR12011">
    <property type="entry name" value="ADHESION G-PROTEIN COUPLED RECEPTOR"/>
    <property type="match status" value="1"/>
</dbReference>
<dbReference type="SMART" id="SM00180">
    <property type="entry name" value="EGF_Lam"/>
    <property type="match status" value="1"/>
</dbReference>
<evidence type="ECO:0000256" key="6">
    <source>
        <dbReference type="ARBA" id="ARBA00022737"/>
    </source>
</evidence>
<dbReference type="FunFam" id="2.60.120.200:FF:000173">
    <property type="entry name" value="Cadherin EGF LAG seven-pass G-type receptor"/>
    <property type="match status" value="1"/>
</dbReference>
<evidence type="ECO:0000256" key="10">
    <source>
        <dbReference type="ARBA" id="ARBA00023157"/>
    </source>
</evidence>
<evidence type="ECO:0000259" key="23">
    <source>
        <dbReference type="PROSITE" id="PS50227"/>
    </source>
</evidence>
<evidence type="ECO:0000256" key="9">
    <source>
        <dbReference type="ARBA" id="ARBA00023136"/>
    </source>
</evidence>
<dbReference type="EnsemblMetazoa" id="SMAR001588-RA">
    <property type="protein sequence ID" value="SMAR001588-PA"/>
    <property type="gene ID" value="SMAR001588"/>
</dbReference>
<evidence type="ECO:0000256" key="13">
    <source>
        <dbReference type="ARBA" id="ARBA00023224"/>
    </source>
</evidence>
<evidence type="ECO:0000256" key="5">
    <source>
        <dbReference type="ARBA" id="ARBA00022729"/>
    </source>
</evidence>
<evidence type="ECO:0000259" key="24">
    <source>
        <dbReference type="PROSITE" id="PS50261"/>
    </source>
</evidence>
<feature type="domain" description="EGF-like" evidence="20">
    <location>
        <begin position="447"/>
        <end position="483"/>
    </location>
</feature>
<dbReference type="PhylomeDB" id="T1IKX4"/>
<feature type="disulfide bond" evidence="16">
    <location>
        <begin position="784"/>
        <end position="796"/>
    </location>
</feature>
<dbReference type="eggNOG" id="KOG4289">
    <property type="taxonomic scope" value="Eukaryota"/>
</dbReference>
<dbReference type="Pfam" id="PF02210">
    <property type="entry name" value="Laminin_G_2"/>
    <property type="match status" value="2"/>
</dbReference>
<feature type="disulfide bond" evidence="15">
    <location>
        <begin position="717"/>
        <end position="726"/>
    </location>
</feature>
<keyword evidence="7 18" id="KW-1133">Transmembrane helix</keyword>
<dbReference type="PROSITE" id="PS50227">
    <property type="entry name" value="G_PROTEIN_RECEP_F2_3"/>
    <property type="match status" value="1"/>
</dbReference>
<keyword evidence="5" id="KW-0732">Signal</keyword>
<keyword evidence="12" id="KW-0325">Glycoprotein</keyword>
<evidence type="ECO:0000256" key="14">
    <source>
        <dbReference type="ARBA" id="ARBA00023292"/>
    </source>
</evidence>